<evidence type="ECO:0000313" key="3">
    <source>
        <dbReference type="Proteomes" id="UP001295684"/>
    </source>
</evidence>
<feature type="compositionally biased region" description="Basic and acidic residues" evidence="1">
    <location>
        <begin position="508"/>
        <end position="534"/>
    </location>
</feature>
<gene>
    <name evidence="2" type="ORF">ECRASSUSDP1_LOCUS29266</name>
</gene>
<organism evidence="2 3">
    <name type="scientific">Euplotes crassus</name>
    <dbReference type="NCBI Taxonomy" id="5936"/>
    <lineage>
        <taxon>Eukaryota</taxon>
        <taxon>Sar</taxon>
        <taxon>Alveolata</taxon>
        <taxon>Ciliophora</taxon>
        <taxon>Intramacronucleata</taxon>
        <taxon>Spirotrichea</taxon>
        <taxon>Hypotrichia</taxon>
        <taxon>Euplotida</taxon>
        <taxon>Euplotidae</taxon>
        <taxon>Moneuplotes</taxon>
    </lineage>
</organism>
<feature type="region of interest" description="Disordered" evidence="1">
    <location>
        <begin position="508"/>
        <end position="637"/>
    </location>
</feature>
<feature type="compositionally biased region" description="Basic and acidic residues" evidence="1">
    <location>
        <begin position="113"/>
        <end position="129"/>
    </location>
</feature>
<feature type="compositionally biased region" description="Polar residues" evidence="1">
    <location>
        <begin position="294"/>
        <end position="305"/>
    </location>
</feature>
<feature type="compositionally biased region" description="Basic and acidic residues" evidence="1">
    <location>
        <begin position="546"/>
        <end position="563"/>
    </location>
</feature>
<feature type="compositionally biased region" description="Basic and acidic residues" evidence="1">
    <location>
        <begin position="214"/>
        <end position="224"/>
    </location>
</feature>
<feature type="compositionally biased region" description="Basic residues" evidence="1">
    <location>
        <begin position="585"/>
        <end position="600"/>
    </location>
</feature>
<feature type="compositionally biased region" description="Basic and acidic residues" evidence="1">
    <location>
        <begin position="59"/>
        <end position="68"/>
    </location>
</feature>
<evidence type="ECO:0000256" key="1">
    <source>
        <dbReference type="SAM" id="MobiDB-lite"/>
    </source>
</evidence>
<feature type="compositionally biased region" description="Polar residues" evidence="1">
    <location>
        <begin position="200"/>
        <end position="212"/>
    </location>
</feature>
<feature type="compositionally biased region" description="Basic residues" evidence="1">
    <location>
        <begin position="311"/>
        <end position="332"/>
    </location>
</feature>
<feature type="compositionally biased region" description="Low complexity" evidence="1">
    <location>
        <begin position="627"/>
        <end position="637"/>
    </location>
</feature>
<dbReference type="AlphaFoldDB" id="A0AAD1YDB3"/>
<feature type="region of interest" description="Disordered" evidence="1">
    <location>
        <begin position="1"/>
        <end position="224"/>
    </location>
</feature>
<dbReference type="EMBL" id="CAMPGE010030128">
    <property type="protein sequence ID" value="CAI2387632.1"/>
    <property type="molecule type" value="Genomic_DNA"/>
</dbReference>
<reference evidence="2" key="1">
    <citation type="submission" date="2023-07" db="EMBL/GenBank/DDBJ databases">
        <authorList>
            <consortium name="AG Swart"/>
            <person name="Singh M."/>
            <person name="Singh A."/>
            <person name="Seah K."/>
            <person name="Emmerich C."/>
        </authorList>
    </citation>
    <scope>NUCLEOTIDE SEQUENCE</scope>
    <source>
        <strain evidence="2">DP1</strain>
    </source>
</reference>
<name>A0AAD1YDB3_EUPCR</name>
<accession>A0AAD1YDB3</accession>
<feature type="compositionally biased region" description="Polar residues" evidence="1">
    <location>
        <begin position="352"/>
        <end position="368"/>
    </location>
</feature>
<keyword evidence="3" id="KW-1185">Reference proteome</keyword>
<protein>
    <submittedName>
        <fullName evidence="2">Uncharacterized protein</fullName>
    </submittedName>
</protein>
<comment type="caution">
    <text evidence="2">The sequence shown here is derived from an EMBL/GenBank/DDBJ whole genome shotgun (WGS) entry which is preliminary data.</text>
</comment>
<feature type="compositionally biased region" description="Basic and acidic residues" evidence="1">
    <location>
        <begin position="160"/>
        <end position="170"/>
    </location>
</feature>
<proteinExistence type="predicted"/>
<dbReference type="Proteomes" id="UP001295684">
    <property type="component" value="Unassembled WGS sequence"/>
</dbReference>
<feature type="compositionally biased region" description="Low complexity" evidence="1">
    <location>
        <begin position="175"/>
        <end position="186"/>
    </location>
</feature>
<sequence>MSSNSRINPFAKFQKKAPQLAPQQSNDQADTPAESEGAIENQENTENNKEIENNSTDNIEVKKEDDSSHQPPEPVSSGGKDKEDDDPLDQINGDNDDQSLDFGNEPSQQQEPPRSEKSIEKPDDQDKQEASNTPEASNDPGAPNDPVDDEAQKQEVNSQGEEKEMSKKEDNEDQNNIVNIVNSDDNMFNQIENSEEDNQNESPSNMNQSSAKLNPDESKDSIAEYERIISEKLEKKRKEELKKASDTMKNKLVKTGRCPVCTLSPPCNHYATLEEIVAANKKMNMSANKSKKSLNQSTHSQSAQKQDLPKPLRKKIIQHKARMNRSNRRNPKKSIDKGNDGFPAIHDEDFETSGNDKLNSTQITPLNNTDEDIDPNEKRLNHSLYGVPKRRMFRKKNYAQRLHSHNNRTKMRIQGKNAAQSEIRYVDIEKSLKKQKEHQERRRYILKARQRHKIQERIEKYREEKIQREIELLEEAKRLEAEEKHREEVREERRQKYLEKQRKKLEDYFQEKEKKEKEEEEKERKQENKRLMVEKRRKAHYSQQKRMIEEFSMKKKMTEDILKISKKPKNTSDNGGFLFSDSYMKKKVGKQPMNKHRKDKNHTDLGMKSGSEQEVFVKDNSDDNQDDISSPDPQQVK</sequence>
<feature type="region of interest" description="Disordered" evidence="1">
    <location>
        <begin position="287"/>
        <end position="377"/>
    </location>
</feature>
<evidence type="ECO:0000313" key="2">
    <source>
        <dbReference type="EMBL" id="CAI2387632.1"/>
    </source>
</evidence>
<feature type="compositionally biased region" description="Acidic residues" evidence="1">
    <location>
        <begin position="83"/>
        <end position="99"/>
    </location>
</feature>